<accession>A0A4Y1ZAU1</accession>
<dbReference type="Pfam" id="PF00857">
    <property type="entry name" value="Isochorismatase"/>
    <property type="match status" value="1"/>
</dbReference>
<gene>
    <name evidence="2" type="ORF">NBRC111894_1731</name>
</gene>
<dbReference type="InterPro" id="IPR036380">
    <property type="entry name" value="Isochorismatase-like_sf"/>
</dbReference>
<keyword evidence="2" id="KW-0378">Hydrolase</keyword>
<evidence type="ECO:0000313" key="3">
    <source>
        <dbReference type="Proteomes" id="UP000319716"/>
    </source>
</evidence>
<dbReference type="SUPFAM" id="SSF52499">
    <property type="entry name" value="Isochorismatase-like hydrolases"/>
    <property type="match status" value="1"/>
</dbReference>
<dbReference type="GO" id="GO:0008908">
    <property type="term" value="F:isochorismatase activity"/>
    <property type="evidence" value="ECO:0007669"/>
    <property type="project" value="UniProtKB-EC"/>
</dbReference>
<dbReference type="AlphaFoldDB" id="A0A4Y1ZAU1"/>
<comment type="caution">
    <text evidence="2">The sequence shown here is derived from an EMBL/GenBank/DDBJ whole genome shotgun (WGS) entry which is preliminary data.</text>
</comment>
<dbReference type="Gene3D" id="3.40.50.850">
    <property type="entry name" value="Isochorismatase-like"/>
    <property type="match status" value="1"/>
</dbReference>
<dbReference type="EC" id="3.3.2.1" evidence="2"/>
<evidence type="ECO:0000313" key="2">
    <source>
        <dbReference type="EMBL" id="GAY76177.1"/>
    </source>
</evidence>
<protein>
    <submittedName>
        <fullName evidence="2">Isochorismatase</fullName>
        <ecNumber evidence="2">3.3.2.1</ecNumber>
    </submittedName>
</protein>
<dbReference type="InterPro" id="IPR000868">
    <property type="entry name" value="Isochorismatase-like_dom"/>
</dbReference>
<dbReference type="EMBL" id="BEXB01000011">
    <property type="protein sequence ID" value="GAY76177.1"/>
    <property type="molecule type" value="Genomic_DNA"/>
</dbReference>
<feature type="domain" description="Isochorismatase-like" evidence="1">
    <location>
        <begin position="4"/>
        <end position="82"/>
    </location>
</feature>
<reference evidence="2 3" key="1">
    <citation type="submission" date="2017-11" db="EMBL/GenBank/DDBJ databases">
        <title>Draft Genome Sequence of Sporolactobacillus inulinus NBRC 111894 Isolated from Koso, a Japanese Sugar-Vegetable Fermented Beverage.</title>
        <authorList>
            <person name="Chiou T.Y."/>
            <person name="Oshima K."/>
            <person name="Suda W."/>
            <person name="Hattori M."/>
            <person name="Takahashi T."/>
        </authorList>
    </citation>
    <scope>NUCLEOTIDE SEQUENCE [LARGE SCALE GENOMIC DNA]</scope>
    <source>
        <strain evidence="2 3">NBRC111894</strain>
    </source>
</reference>
<name>A0A4Y1ZAU1_9BACL</name>
<organism evidence="2 3">
    <name type="scientific">Sporolactobacillus inulinus</name>
    <dbReference type="NCBI Taxonomy" id="2078"/>
    <lineage>
        <taxon>Bacteria</taxon>
        <taxon>Bacillati</taxon>
        <taxon>Bacillota</taxon>
        <taxon>Bacilli</taxon>
        <taxon>Bacillales</taxon>
        <taxon>Sporolactobacillaceae</taxon>
        <taxon>Sporolactobacillus</taxon>
    </lineage>
</organism>
<sequence length="110" mass="11905">MNQALLVIDAQQALIDGDAGEPGVGNKEILLQKINAVIEKAVQENVNIVFVRDTSVAGGEGPGFEVHPAIRRPEGAAFFKRARQALLSYIVIGLPQRTRHRASCDSRLSD</sequence>
<evidence type="ECO:0000259" key="1">
    <source>
        <dbReference type="Pfam" id="PF00857"/>
    </source>
</evidence>
<proteinExistence type="predicted"/>
<dbReference type="Proteomes" id="UP000319716">
    <property type="component" value="Unassembled WGS sequence"/>
</dbReference>